<dbReference type="GeneID" id="92853207"/>
<dbReference type="EMBL" id="CP021920">
    <property type="protein sequence ID" value="ASB89361.1"/>
    <property type="molecule type" value="Genomic_DNA"/>
</dbReference>
<protein>
    <submittedName>
        <fullName evidence="1">Uncharacterized protein</fullName>
    </submittedName>
</protein>
<name>A0ABM6LJ79_9BACI</name>
<evidence type="ECO:0000313" key="2">
    <source>
        <dbReference type="Proteomes" id="UP000196877"/>
    </source>
</evidence>
<proteinExistence type="predicted"/>
<accession>A0ABM6LJ79</accession>
<sequence>MLAISYVSKTFGKSRVIDNVSFNVNPGELVSLLLAAMSLPFNTDFFTDIVPLYSIPSLLKRSVVGNTIQMEFYFLLCAKTMSERGEHLTKYE</sequence>
<dbReference type="Proteomes" id="UP000196877">
    <property type="component" value="Chromosome"/>
</dbReference>
<evidence type="ECO:0000313" key="1">
    <source>
        <dbReference type="EMBL" id="ASB89361.1"/>
    </source>
</evidence>
<gene>
    <name evidence="1" type="ORF">S101395_02854</name>
</gene>
<keyword evidence="2" id="KW-1185">Reference proteome</keyword>
<dbReference type="RefSeq" id="WP_006640602.1">
    <property type="nucleotide sequence ID" value="NZ_CABJEH010000004.1"/>
</dbReference>
<organism evidence="1 2">
    <name type="scientific">Bacillus sonorensis</name>
    <dbReference type="NCBI Taxonomy" id="119858"/>
    <lineage>
        <taxon>Bacteria</taxon>
        <taxon>Bacillati</taxon>
        <taxon>Bacillota</taxon>
        <taxon>Bacilli</taxon>
        <taxon>Bacillales</taxon>
        <taxon>Bacillaceae</taxon>
        <taxon>Bacillus</taxon>
    </lineage>
</organism>
<reference evidence="1 2" key="1">
    <citation type="submission" date="2017-06" db="EMBL/GenBank/DDBJ databases">
        <title>Genome sequence of Bacillus sonorensis strain SRCM101395.</title>
        <authorList>
            <person name="Cho S.H."/>
        </authorList>
    </citation>
    <scope>NUCLEOTIDE SEQUENCE [LARGE SCALE GENOMIC DNA]</scope>
    <source>
        <strain evidence="1 2">SRCM101395</strain>
    </source>
</reference>